<dbReference type="RefSeq" id="WP_188465125.1">
    <property type="nucleotide sequence ID" value="NZ_BAABHU010000010.1"/>
</dbReference>
<protein>
    <recommendedName>
        <fullName evidence="4">DUF4440 domain-containing protein</fullName>
    </recommendedName>
</protein>
<keyword evidence="3" id="KW-1185">Reference proteome</keyword>
<dbReference type="EMBL" id="BMEC01000010">
    <property type="protein sequence ID" value="GGC43099.1"/>
    <property type="molecule type" value="Genomic_DNA"/>
</dbReference>
<evidence type="ECO:0008006" key="4">
    <source>
        <dbReference type="Google" id="ProtNLM"/>
    </source>
</evidence>
<evidence type="ECO:0000313" key="2">
    <source>
        <dbReference type="EMBL" id="GGC43099.1"/>
    </source>
</evidence>
<proteinExistence type="predicted"/>
<accession>A0ABQ1MM56</accession>
<feature type="signal peptide" evidence="1">
    <location>
        <begin position="1"/>
        <end position="20"/>
    </location>
</feature>
<evidence type="ECO:0000256" key="1">
    <source>
        <dbReference type="SAM" id="SignalP"/>
    </source>
</evidence>
<reference evidence="3" key="1">
    <citation type="journal article" date="2019" name="Int. J. Syst. Evol. Microbiol.">
        <title>The Global Catalogue of Microorganisms (GCM) 10K type strain sequencing project: providing services to taxonomists for standard genome sequencing and annotation.</title>
        <authorList>
            <consortium name="The Broad Institute Genomics Platform"/>
            <consortium name="The Broad Institute Genome Sequencing Center for Infectious Disease"/>
            <person name="Wu L."/>
            <person name="Ma J."/>
        </authorList>
    </citation>
    <scope>NUCLEOTIDE SEQUENCE [LARGE SCALE GENOMIC DNA]</scope>
    <source>
        <strain evidence="3">CGMCC 1.10832</strain>
    </source>
</reference>
<evidence type="ECO:0000313" key="3">
    <source>
        <dbReference type="Proteomes" id="UP000636010"/>
    </source>
</evidence>
<sequence>MKRLPFLFFLLQVFYFNSFAQNNPYAKDVASIDAIMKALTEVISGPANEERDWERFKYLFAEEGKLIPTTKDANGKVSFNYWSPGEYIQMFIKNRSGKAFYEQELYRITEAFGNIAHCFSTYAVRTEENGPVERRGINSIQLLKGEGRWYIMNVFWSNELEGEQLPQKYLTD</sequence>
<name>A0ABQ1MM56_9BACT</name>
<dbReference type="Proteomes" id="UP000636010">
    <property type="component" value="Unassembled WGS sequence"/>
</dbReference>
<keyword evidence="1" id="KW-0732">Signal</keyword>
<dbReference type="SUPFAM" id="SSF54427">
    <property type="entry name" value="NTF2-like"/>
    <property type="match status" value="1"/>
</dbReference>
<dbReference type="InterPro" id="IPR032710">
    <property type="entry name" value="NTF2-like_dom_sf"/>
</dbReference>
<feature type="chain" id="PRO_5046498704" description="DUF4440 domain-containing protein" evidence="1">
    <location>
        <begin position="21"/>
        <end position="172"/>
    </location>
</feature>
<comment type="caution">
    <text evidence="2">The sequence shown here is derived from an EMBL/GenBank/DDBJ whole genome shotgun (WGS) entry which is preliminary data.</text>
</comment>
<organism evidence="2 3">
    <name type="scientific">Marivirga lumbricoides</name>
    <dbReference type="NCBI Taxonomy" id="1046115"/>
    <lineage>
        <taxon>Bacteria</taxon>
        <taxon>Pseudomonadati</taxon>
        <taxon>Bacteroidota</taxon>
        <taxon>Cytophagia</taxon>
        <taxon>Cytophagales</taxon>
        <taxon>Marivirgaceae</taxon>
        <taxon>Marivirga</taxon>
    </lineage>
</organism>
<dbReference type="Gene3D" id="3.10.450.50">
    <property type="match status" value="1"/>
</dbReference>
<gene>
    <name evidence="2" type="ORF">GCM10011506_30910</name>
</gene>